<keyword evidence="4" id="KW-1185">Reference proteome</keyword>
<evidence type="ECO:0000313" key="3">
    <source>
        <dbReference type="EMBL" id="RHY32535.1"/>
    </source>
</evidence>
<dbReference type="VEuPathDB" id="FungiDB:H310_14408"/>
<protein>
    <recommendedName>
        <fullName evidence="2">Fibronectin type-III domain-containing protein</fullName>
    </recommendedName>
</protein>
<dbReference type="InterPro" id="IPR013783">
    <property type="entry name" value="Ig-like_fold"/>
</dbReference>
<feature type="transmembrane region" description="Helical" evidence="1">
    <location>
        <begin position="130"/>
        <end position="153"/>
    </location>
</feature>
<keyword evidence="1" id="KW-0812">Transmembrane</keyword>
<feature type="domain" description="Fibronectin type-III" evidence="2">
    <location>
        <begin position="285"/>
        <end position="367"/>
    </location>
</feature>
<comment type="caution">
    <text evidence="3">The sequence shown here is derived from an EMBL/GenBank/DDBJ whole genome shotgun (WGS) entry which is preliminary data.</text>
</comment>
<feature type="transmembrane region" description="Helical" evidence="1">
    <location>
        <begin position="247"/>
        <end position="269"/>
    </location>
</feature>
<dbReference type="SUPFAM" id="SSF49265">
    <property type="entry name" value="Fibronectin type III"/>
    <property type="match status" value="1"/>
</dbReference>
<dbReference type="AlphaFoldDB" id="A0A3R6Z7Q2"/>
<dbReference type="InterPro" id="IPR003961">
    <property type="entry name" value="FN3_dom"/>
</dbReference>
<dbReference type="CDD" id="cd00063">
    <property type="entry name" value="FN3"/>
    <property type="match status" value="1"/>
</dbReference>
<keyword evidence="1" id="KW-1133">Transmembrane helix</keyword>
<feature type="transmembrane region" description="Helical" evidence="1">
    <location>
        <begin position="205"/>
        <end position="227"/>
    </location>
</feature>
<dbReference type="Proteomes" id="UP000285060">
    <property type="component" value="Unassembled WGS sequence"/>
</dbReference>
<evidence type="ECO:0000313" key="4">
    <source>
        <dbReference type="Proteomes" id="UP000285060"/>
    </source>
</evidence>
<reference evidence="3 4" key="1">
    <citation type="submission" date="2018-08" db="EMBL/GenBank/DDBJ databases">
        <title>Aphanomyces genome sequencing and annotation.</title>
        <authorList>
            <person name="Minardi D."/>
            <person name="Oidtmann B."/>
            <person name="Van Der Giezen M."/>
            <person name="Studholme D.J."/>
        </authorList>
    </citation>
    <scope>NUCLEOTIDE SEQUENCE [LARGE SCALE GENOMIC DNA]</scope>
    <source>
        <strain evidence="3 4">NJM0002</strain>
    </source>
</reference>
<dbReference type="PROSITE" id="PS50853">
    <property type="entry name" value="FN3"/>
    <property type="match status" value="1"/>
</dbReference>
<accession>A0A3R6Z7Q2</accession>
<feature type="transmembrane region" description="Helical" evidence="1">
    <location>
        <begin position="173"/>
        <end position="193"/>
    </location>
</feature>
<evidence type="ECO:0000259" key="2">
    <source>
        <dbReference type="PROSITE" id="PS50853"/>
    </source>
</evidence>
<feature type="transmembrane region" description="Helical" evidence="1">
    <location>
        <begin position="49"/>
        <end position="71"/>
    </location>
</feature>
<keyword evidence="1" id="KW-0472">Membrane</keyword>
<dbReference type="EMBL" id="QUSY01000130">
    <property type="protein sequence ID" value="RHY32535.1"/>
    <property type="molecule type" value="Genomic_DNA"/>
</dbReference>
<dbReference type="VEuPathDB" id="FungiDB:H310_14409"/>
<dbReference type="Gene3D" id="2.60.40.10">
    <property type="entry name" value="Immunoglobulins"/>
    <property type="match status" value="1"/>
</dbReference>
<organism evidence="3 4">
    <name type="scientific">Aphanomyces invadans</name>
    <dbReference type="NCBI Taxonomy" id="157072"/>
    <lineage>
        <taxon>Eukaryota</taxon>
        <taxon>Sar</taxon>
        <taxon>Stramenopiles</taxon>
        <taxon>Oomycota</taxon>
        <taxon>Saprolegniomycetes</taxon>
        <taxon>Saprolegniales</taxon>
        <taxon>Verrucalvaceae</taxon>
        <taxon>Aphanomyces</taxon>
    </lineage>
</organism>
<dbReference type="SMART" id="SM00060">
    <property type="entry name" value="FN3"/>
    <property type="match status" value="1"/>
</dbReference>
<dbReference type="Pfam" id="PF00041">
    <property type="entry name" value="fn3"/>
    <property type="match status" value="1"/>
</dbReference>
<dbReference type="InterPro" id="IPR036116">
    <property type="entry name" value="FN3_sf"/>
</dbReference>
<sequence length="368" mass="41330">MFQRPAFRLLDEDDNAQVVLSPKRTGVEEQVKEAENPKWRQRLRPWLPLLGYTVIAFTTLATMTYLSFFAATVDGKAPTMLGCRYFGYWTGPTCGLNGIDCQPFESDWTPIRCPTRCLWGYDYKVIVVQALVWGLCYVVPFHVLLHLTFFAYIPWLNIDLGGYKYNKVTDTSAYVVLIGGGVLLLAATIYLVVHLHRQKHLIRTLVGYATLALYCAVVYAFFPSTIFHLHHVMVGLTVLPLTRVPKWPAYFIQAVGLGLFIQGYAAWGWPTYLDILPPKYQIDSGDVPPEAVNVTATSANVTWEPLDNVVGYALMLNGVQVARTHRLWATVDNLQPNRTYYIQVSGIGNGGVDGWPGLEGNFSTLPFH</sequence>
<proteinExistence type="predicted"/>
<name>A0A3R6Z7Q2_9STRA</name>
<evidence type="ECO:0000256" key="1">
    <source>
        <dbReference type="SAM" id="Phobius"/>
    </source>
</evidence>
<gene>
    <name evidence="3" type="ORF">DYB32_002464</name>
</gene>